<dbReference type="GO" id="GO:0006310">
    <property type="term" value="P:DNA recombination"/>
    <property type="evidence" value="ECO:0007669"/>
    <property type="project" value="UniProtKB-UniRule"/>
</dbReference>
<protein>
    <recommendedName>
        <fullName evidence="7">Recombination protein RecR</fullName>
    </recommendedName>
</protein>
<dbReference type="GO" id="GO:0008270">
    <property type="term" value="F:zinc ion binding"/>
    <property type="evidence" value="ECO:0007669"/>
    <property type="project" value="UniProtKB-KW"/>
</dbReference>
<dbReference type="SMART" id="SM00493">
    <property type="entry name" value="TOPRIM"/>
    <property type="match status" value="1"/>
</dbReference>
<dbReference type="GO" id="GO:0003677">
    <property type="term" value="F:DNA binding"/>
    <property type="evidence" value="ECO:0007669"/>
    <property type="project" value="UniProtKB-UniRule"/>
</dbReference>
<dbReference type="Pfam" id="PF21176">
    <property type="entry name" value="RecR_HhH"/>
    <property type="match status" value="1"/>
</dbReference>
<evidence type="ECO:0000256" key="6">
    <source>
        <dbReference type="ARBA" id="ARBA00023204"/>
    </source>
</evidence>
<evidence type="ECO:0000256" key="5">
    <source>
        <dbReference type="ARBA" id="ARBA00023172"/>
    </source>
</evidence>
<dbReference type="InterPro" id="IPR023627">
    <property type="entry name" value="Rcmb_RecR"/>
</dbReference>
<dbReference type="InterPro" id="IPR006171">
    <property type="entry name" value="TOPRIM_dom"/>
</dbReference>
<dbReference type="Pfam" id="PF21175">
    <property type="entry name" value="RecR_C"/>
    <property type="match status" value="1"/>
</dbReference>
<dbReference type="GO" id="GO:0006281">
    <property type="term" value="P:DNA repair"/>
    <property type="evidence" value="ECO:0007669"/>
    <property type="project" value="UniProtKB-UniRule"/>
</dbReference>
<keyword evidence="3 7" id="KW-0863">Zinc-finger</keyword>
<keyword evidence="4 7" id="KW-0862">Zinc</keyword>
<dbReference type="AlphaFoldDB" id="A0A2Z2L7N9"/>
<comment type="similarity">
    <text evidence="7">Belongs to the RecR family.</text>
</comment>
<evidence type="ECO:0000259" key="8">
    <source>
        <dbReference type="PROSITE" id="PS50880"/>
    </source>
</evidence>
<dbReference type="EMBL" id="CP015994">
    <property type="protein sequence ID" value="ASI47546.1"/>
    <property type="molecule type" value="Genomic_DNA"/>
</dbReference>
<reference evidence="10" key="1">
    <citation type="submission" date="2018-06" db="EMBL/GenBank/DDBJ databases">
        <title>The Anaplasma ovis genome reveals a high proportion of pseudogenes.</title>
        <authorList>
            <person name="Liu Z."/>
            <person name="Peasley A.M."/>
            <person name="Yang J."/>
            <person name="Li Y."/>
            <person name="Guan G."/>
            <person name="Luo J."/>
            <person name="Yin H."/>
            <person name="Brayton K.A."/>
        </authorList>
    </citation>
    <scope>NUCLEOTIDE SEQUENCE [LARGE SCALE GENOMIC DNA]</scope>
    <source>
        <strain evidence="10">Haibei</strain>
    </source>
</reference>
<dbReference type="PROSITE" id="PS01300">
    <property type="entry name" value="RECR"/>
    <property type="match status" value="1"/>
</dbReference>
<name>A0A2Z2L7N9_9RICK</name>
<dbReference type="InterPro" id="IPR034137">
    <property type="entry name" value="TOPRIM_RecR"/>
</dbReference>
<dbReference type="PANTHER" id="PTHR30446">
    <property type="entry name" value="RECOMBINATION PROTEIN RECR"/>
    <property type="match status" value="1"/>
</dbReference>
<comment type="function">
    <text evidence="7">May play a role in DNA repair. It seems to be involved in an RecBC-independent recombinational process of DNA repair. It may act with RecF and RecO.</text>
</comment>
<keyword evidence="5 7" id="KW-0233">DNA recombination</keyword>
<dbReference type="Gene3D" id="3.40.1360.10">
    <property type="match status" value="1"/>
</dbReference>
<dbReference type="PROSITE" id="PS50880">
    <property type="entry name" value="TOPRIM"/>
    <property type="match status" value="1"/>
</dbReference>
<reference evidence="9 10" key="2">
    <citation type="journal article" date="2019" name="BMC Genomics">
        <title>The Anaplasma ovis genome reveals a high proportion of pseudogenes.</title>
        <authorList>
            <person name="Liu Z."/>
            <person name="Peasley A.M."/>
            <person name="Yang J."/>
            <person name="Li Y."/>
            <person name="Guan G."/>
            <person name="Luo J."/>
            <person name="Yin H."/>
            <person name="Brayton K.A."/>
        </authorList>
    </citation>
    <scope>NUCLEOTIDE SEQUENCE [LARGE SCALE GENOMIC DNA]</scope>
    <source>
        <strain evidence="9 10">Haibei</strain>
    </source>
</reference>
<evidence type="ECO:0000256" key="3">
    <source>
        <dbReference type="ARBA" id="ARBA00022771"/>
    </source>
</evidence>
<feature type="domain" description="Toprim" evidence="8">
    <location>
        <begin position="76"/>
        <end position="171"/>
    </location>
</feature>
<feature type="zinc finger region" description="C4-type" evidence="7">
    <location>
        <begin position="53"/>
        <end position="68"/>
    </location>
</feature>
<dbReference type="OrthoDB" id="9802672at2"/>
<dbReference type="RefSeq" id="WP_075138821.1">
    <property type="nucleotide sequence ID" value="NZ_CP015994.1"/>
</dbReference>
<evidence type="ECO:0000313" key="10">
    <source>
        <dbReference type="Proteomes" id="UP000259762"/>
    </source>
</evidence>
<dbReference type="CDD" id="cd01025">
    <property type="entry name" value="TOPRIM_recR"/>
    <property type="match status" value="1"/>
</dbReference>
<evidence type="ECO:0000256" key="7">
    <source>
        <dbReference type="HAMAP-Rule" id="MF_00017"/>
    </source>
</evidence>
<keyword evidence="6 7" id="KW-0234">DNA repair</keyword>
<dbReference type="Pfam" id="PF02132">
    <property type="entry name" value="RecR_ZnF"/>
    <property type="match status" value="1"/>
</dbReference>
<dbReference type="HAMAP" id="MF_00017">
    <property type="entry name" value="RecR"/>
    <property type="match status" value="1"/>
</dbReference>
<evidence type="ECO:0000256" key="4">
    <source>
        <dbReference type="ARBA" id="ARBA00022833"/>
    </source>
</evidence>
<evidence type="ECO:0000313" key="9">
    <source>
        <dbReference type="EMBL" id="ASI47546.1"/>
    </source>
</evidence>
<dbReference type="KEGG" id="aoh:AOV_01290"/>
<gene>
    <name evidence="7" type="primary">recR</name>
    <name evidence="9" type="ORF">AOV_01290</name>
</gene>
<keyword evidence="10" id="KW-1185">Reference proteome</keyword>
<dbReference type="SUPFAM" id="SSF111304">
    <property type="entry name" value="Recombination protein RecR"/>
    <property type="match status" value="1"/>
</dbReference>
<keyword evidence="1 7" id="KW-0479">Metal-binding</keyword>
<sequence length="195" mass="21102">MDIAKLINLFAKLPSLGPASSRRIVLHLLRHRQDVMIPLAAGIRELEMHTKECTVCHNLDTTSPCSICSDTGRDRSIMCVVEELGDLWAFERGKIYSGVYHVLGGALSALSGIGPEDLNLDGIVERISTHGVKEVIVATSNDMDGQVTCHYIAQLVKGTDAKVTRLACGIPLGGEIDYLDEGTLRAALSSRYIIA</sequence>
<dbReference type="Gene3D" id="1.10.8.420">
    <property type="entry name" value="RecR Domain 1"/>
    <property type="match status" value="1"/>
</dbReference>
<dbReference type="NCBIfam" id="TIGR00615">
    <property type="entry name" value="recR"/>
    <property type="match status" value="1"/>
</dbReference>
<dbReference type="InterPro" id="IPR015967">
    <property type="entry name" value="Rcmb_RecR_Znf"/>
</dbReference>
<organism evidence="9 10">
    <name type="scientific">Anaplasma ovis str. Haibei</name>
    <dbReference type="NCBI Taxonomy" id="1248439"/>
    <lineage>
        <taxon>Bacteria</taxon>
        <taxon>Pseudomonadati</taxon>
        <taxon>Pseudomonadota</taxon>
        <taxon>Alphaproteobacteria</taxon>
        <taxon>Rickettsiales</taxon>
        <taxon>Anaplasmataceae</taxon>
        <taxon>Anaplasma</taxon>
    </lineage>
</organism>
<dbReference type="Pfam" id="PF13662">
    <property type="entry name" value="Toprim_4"/>
    <property type="match status" value="1"/>
</dbReference>
<evidence type="ECO:0000256" key="2">
    <source>
        <dbReference type="ARBA" id="ARBA00022763"/>
    </source>
</evidence>
<proteinExistence type="inferred from homology"/>
<evidence type="ECO:0000256" key="1">
    <source>
        <dbReference type="ARBA" id="ARBA00022723"/>
    </source>
</evidence>
<dbReference type="Proteomes" id="UP000259762">
    <property type="component" value="Chromosome"/>
</dbReference>
<dbReference type="InterPro" id="IPR000093">
    <property type="entry name" value="DNA_Rcmb_RecR"/>
</dbReference>
<dbReference type="PANTHER" id="PTHR30446:SF0">
    <property type="entry name" value="RECOMBINATION PROTEIN RECR"/>
    <property type="match status" value="1"/>
</dbReference>
<keyword evidence="2 7" id="KW-0227">DNA damage</keyword>
<accession>A0A2Z2L7N9</accession>